<gene>
    <name evidence="6" type="ORF">PQO05_19715</name>
</gene>
<evidence type="ECO:0000313" key="7">
    <source>
        <dbReference type="Proteomes" id="UP001216139"/>
    </source>
</evidence>
<dbReference type="Gene3D" id="3.40.50.2300">
    <property type="match status" value="1"/>
</dbReference>
<dbReference type="EMBL" id="CP117167">
    <property type="protein sequence ID" value="WCT10968.1"/>
    <property type="molecule type" value="Genomic_DNA"/>
</dbReference>
<dbReference type="InterPro" id="IPR000792">
    <property type="entry name" value="Tscrpt_reg_LuxR_C"/>
</dbReference>
<feature type="domain" description="Response regulatory" evidence="5">
    <location>
        <begin position="8"/>
        <end position="125"/>
    </location>
</feature>
<dbReference type="SMART" id="SM00421">
    <property type="entry name" value="HTH_LUXR"/>
    <property type="match status" value="1"/>
</dbReference>
<dbReference type="Pfam" id="PF00072">
    <property type="entry name" value="Response_reg"/>
    <property type="match status" value="1"/>
</dbReference>
<keyword evidence="2" id="KW-0238">DNA-binding</keyword>
<dbReference type="CDD" id="cd06170">
    <property type="entry name" value="LuxR_C_like"/>
    <property type="match status" value="1"/>
</dbReference>
<feature type="modified residue" description="4-aspartylphosphate" evidence="3">
    <location>
        <position position="60"/>
    </location>
</feature>
<evidence type="ECO:0000256" key="2">
    <source>
        <dbReference type="ARBA" id="ARBA00023125"/>
    </source>
</evidence>
<dbReference type="Pfam" id="PF00196">
    <property type="entry name" value="GerE"/>
    <property type="match status" value="1"/>
</dbReference>
<keyword evidence="1 3" id="KW-0597">Phosphoprotein</keyword>
<name>A0ABY7T3X6_9SPHI</name>
<dbReference type="InterPro" id="IPR058245">
    <property type="entry name" value="NreC/VraR/RcsB-like_REC"/>
</dbReference>
<keyword evidence="7" id="KW-1185">Reference proteome</keyword>
<organism evidence="6 7">
    <name type="scientific">Mucilaginibacter jinjuensis</name>
    <dbReference type="NCBI Taxonomy" id="1176721"/>
    <lineage>
        <taxon>Bacteria</taxon>
        <taxon>Pseudomonadati</taxon>
        <taxon>Bacteroidota</taxon>
        <taxon>Sphingobacteriia</taxon>
        <taxon>Sphingobacteriales</taxon>
        <taxon>Sphingobacteriaceae</taxon>
        <taxon>Mucilaginibacter</taxon>
    </lineage>
</organism>
<dbReference type="RefSeq" id="WP_273629157.1">
    <property type="nucleotide sequence ID" value="NZ_CP117167.1"/>
</dbReference>
<evidence type="ECO:0000259" key="5">
    <source>
        <dbReference type="PROSITE" id="PS50110"/>
    </source>
</evidence>
<dbReference type="InterPro" id="IPR039420">
    <property type="entry name" value="WalR-like"/>
</dbReference>
<proteinExistence type="predicted"/>
<dbReference type="SUPFAM" id="SSF52172">
    <property type="entry name" value="CheY-like"/>
    <property type="match status" value="1"/>
</dbReference>
<evidence type="ECO:0000256" key="3">
    <source>
        <dbReference type="PROSITE-ProRule" id="PRU00169"/>
    </source>
</evidence>
<protein>
    <submittedName>
        <fullName evidence="6">Response regulator transcription factor</fullName>
    </submittedName>
</protein>
<sequence length="218" mass="24879">MMEDQVIQIAIVDDHTLFRQGIGSLLSEYKEIEILFDAANGLELKEKLSRYPLPQVILMDITMPLMNGYETTAWIKQNYPQVRVLALSMFEEDEPIIKMLKSGAGGYILKESKASDLVYAIKTIATHGFFLNNLVSGKLLRSIQDDTLPKEPTSELTANETKFLEYCCSELTYKEIADKMFLSPHTIDNYREALFQKFDIKSRTGLVMFALKNNIAKF</sequence>
<dbReference type="InterPro" id="IPR001789">
    <property type="entry name" value="Sig_transdc_resp-reg_receiver"/>
</dbReference>
<dbReference type="SMART" id="SM00448">
    <property type="entry name" value="REC"/>
    <property type="match status" value="1"/>
</dbReference>
<dbReference type="PROSITE" id="PS50043">
    <property type="entry name" value="HTH_LUXR_2"/>
    <property type="match status" value="1"/>
</dbReference>
<dbReference type="CDD" id="cd17535">
    <property type="entry name" value="REC_NarL-like"/>
    <property type="match status" value="1"/>
</dbReference>
<dbReference type="PANTHER" id="PTHR43214:SF43">
    <property type="entry name" value="TWO-COMPONENT RESPONSE REGULATOR"/>
    <property type="match status" value="1"/>
</dbReference>
<evidence type="ECO:0000313" key="6">
    <source>
        <dbReference type="EMBL" id="WCT10968.1"/>
    </source>
</evidence>
<dbReference type="PROSITE" id="PS50110">
    <property type="entry name" value="RESPONSE_REGULATORY"/>
    <property type="match status" value="1"/>
</dbReference>
<dbReference type="SUPFAM" id="SSF46894">
    <property type="entry name" value="C-terminal effector domain of the bipartite response regulators"/>
    <property type="match status" value="1"/>
</dbReference>
<dbReference type="InterPro" id="IPR016032">
    <property type="entry name" value="Sig_transdc_resp-reg_C-effctor"/>
</dbReference>
<dbReference type="InterPro" id="IPR011006">
    <property type="entry name" value="CheY-like_superfamily"/>
</dbReference>
<dbReference type="Proteomes" id="UP001216139">
    <property type="component" value="Chromosome"/>
</dbReference>
<reference evidence="6 7" key="1">
    <citation type="submission" date="2023-02" db="EMBL/GenBank/DDBJ databases">
        <title>Genome sequence of Mucilaginibacter jinjuensis strain KACC 16571.</title>
        <authorList>
            <person name="Kim S."/>
            <person name="Heo J."/>
            <person name="Kwon S.-W."/>
        </authorList>
    </citation>
    <scope>NUCLEOTIDE SEQUENCE [LARGE SCALE GENOMIC DNA]</scope>
    <source>
        <strain evidence="6 7">KACC 16571</strain>
    </source>
</reference>
<evidence type="ECO:0000259" key="4">
    <source>
        <dbReference type="PROSITE" id="PS50043"/>
    </source>
</evidence>
<accession>A0ABY7T3X6</accession>
<feature type="domain" description="HTH luxR-type" evidence="4">
    <location>
        <begin position="149"/>
        <end position="214"/>
    </location>
</feature>
<evidence type="ECO:0000256" key="1">
    <source>
        <dbReference type="ARBA" id="ARBA00022553"/>
    </source>
</evidence>
<dbReference type="PANTHER" id="PTHR43214">
    <property type="entry name" value="TWO-COMPONENT RESPONSE REGULATOR"/>
    <property type="match status" value="1"/>
</dbReference>